<dbReference type="PANTHER" id="PTHR16223">
    <property type="entry name" value="TRANSCRIPTION FACTOR BHLH83-RELATED"/>
    <property type="match status" value="1"/>
</dbReference>
<protein>
    <recommendedName>
        <fullName evidence="7">BHLH domain-containing protein</fullName>
    </recommendedName>
</protein>
<dbReference type="CDD" id="cd11393">
    <property type="entry name" value="bHLH_AtbHLH_like"/>
    <property type="match status" value="1"/>
</dbReference>
<dbReference type="PANTHER" id="PTHR16223:SF238">
    <property type="entry name" value="TRANSCRIPTION FACTOR BHLH114"/>
    <property type="match status" value="1"/>
</dbReference>
<dbReference type="Proteomes" id="UP000231279">
    <property type="component" value="Unassembled WGS sequence"/>
</dbReference>
<feature type="compositionally biased region" description="Basic and acidic residues" evidence="4">
    <location>
        <begin position="50"/>
        <end position="66"/>
    </location>
</feature>
<proteinExistence type="predicted"/>
<dbReference type="EMBL" id="NKXS01001522">
    <property type="protein sequence ID" value="PIN18138.1"/>
    <property type="molecule type" value="Genomic_DNA"/>
</dbReference>
<evidence type="ECO:0000256" key="4">
    <source>
        <dbReference type="SAM" id="MobiDB-lite"/>
    </source>
</evidence>
<reference evidence="6" key="1">
    <citation type="journal article" date="2018" name="Gigascience">
        <title>Genome assembly of the Pink Ipe (Handroanthus impetiginosus, Bignoniaceae), a highly valued, ecologically keystone Neotropical timber forest tree.</title>
        <authorList>
            <person name="Silva-Junior O.B."/>
            <person name="Grattapaglia D."/>
            <person name="Novaes E."/>
            <person name="Collevatti R.G."/>
        </authorList>
    </citation>
    <scope>NUCLEOTIDE SEQUENCE [LARGE SCALE GENOMIC DNA]</scope>
    <source>
        <strain evidence="6">cv. UFG-1</strain>
    </source>
</reference>
<dbReference type="STRING" id="429701.A0A2G9HKS7"/>
<dbReference type="GO" id="GO:0005634">
    <property type="term" value="C:nucleus"/>
    <property type="evidence" value="ECO:0007669"/>
    <property type="project" value="UniProtKB-SubCell"/>
</dbReference>
<comment type="subcellular location">
    <subcellularLocation>
        <location evidence="1">Nucleus</location>
    </subcellularLocation>
</comment>
<dbReference type="AlphaFoldDB" id="A0A2G9HKS7"/>
<dbReference type="GO" id="GO:0000978">
    <property type="term" value="F:RNA polymerase II cis-regulatory region sequence-specific DNA binding"/>
    <property type="evidence" value="ECO:0007669"/>
    <property type="project" value="TreeGrafter"/>
</dbReference>
<evidence type="ECO:0000256" key="2">
    <source>
        <dbReference type="ARBA" id="ARBA00023125"/>
    </source>
</evidence>
<dbReference type="GO" id="GO:0000981">
    <property type="term" value="F:DNA-binding transcription factor activity, RNA polymerase II-specific"/>
    <property type="evidence" value="ECO:0007669"/>
    <property type="project" value="TreeGrafter"/>
</dbReference>
<evidence type="ECO:0008006" key="7">
    <source>
        <dbReference type="Google" id="ProtNLM"/>
    </source>
</evidence>
<feature type="region of interest" description="Disordered" evidence="4">
    <location>
        <begin position="39"/>
        <end position="66"/>
    </location>
</feature>
<gene>
    <name evidence="5" type="ORF">CDL12_09195</name>
</gene>
<keyword evidence="6" id="KW-1185">Reference proteome</keyword>
<sequence>MFFCFFTHFQTDTACVLYETIEYIKFLRGQISALSTMYKKNGAPTGHHQQNSDKPEDPEGPHHDLRSQGLFLVPVSSAFLVTHETAVAFGALRVEKVPDKK</sequence>
<name>A0A2G9HKS7_9LAMI</name>
<dbReference type="InterPro" id="IPR045843">
    <property type="entry name" value="IND-like"/>
</dbReference>
<organism evidence="5 6">
    <name type="scientific">Handroanthus impetiginosus</name>
    <dbReference type="NCBI Taxonomy" id="429701"/>
    <lineage>
        <taxon>Eukaryota</taxon>
        <taxon>Viridiplantae</taxon>
        <taxon>Streptophyta</taxon>
        <taxon>Embryophyta</taxon>
        <taxon>Tracheophyta</taxon>
        <taxon>Spermatophyta</taxon>
        <taxon>Magnoliopsida</taxon>
        <taxon>eudicotyledons</taxon>
        <taxon>Gunneridae</taxon>
        <taxon>Pentapetalae</taxon>
        <taxon>asterids</taxon>
        <taxon>lamiids</taxon>
        <taxon>Lamiales</taxon>
        <taxon>Bignoniaceae</taxon>
        <taxon>Crescentiina</taxon>
        <taxon>Tabebuia alliance</taxon>
        <taxon>Handroanthus</taxon>
    </lineage>
</organism>
<evidence type="ECO:0000313" key="5">
    <source>
        <dbReference type="EMBL" id="PIN18138.1"/>
    </source>
</evidence>
<dbReference type="OrthoDB" id="673975at2759"/>
<evidence type="ECO:0000313" key="6">
    <source>
        <dbReference type="Proteomes" id="UP000231279"/>
    </source>
</evidence>
<evidence type="ECO:0000256" key="1">
    <source>
        <dbReference type="ARBA" id="ARBA00004123"/>
    </source>
</evidence>
<keyword evidence="3" id="KW-0539">Nucleus</keyword>
<accession>A0A2G9HKS7</accession>
<comment type="caution">
    <text evidence="5">The sequence shown here is derived from an EMBL/GenBank/DDBJ whole genome shotgun (WGS) entry which is preliminary data.</text>
</comment>
<evidence type="ECO:0000256" key="3">
    <source>
        <dbReference type="ARBA" id="ARBA00023242"/>
    </source>
</evidence>
<keyword evidence="2" id="KW-0238">DNA-binding</keyword>
<dbReference type="InterPro" id="IPR045239">
    <property type="entry name" value="bHLH95_bHLH"/>
</dbReference>